<feature type="transmembrane region" description="Helical" evidence="1">
    <location>
        <begin position="145"/>
        <end position="164"/>
    </location>
</feature>
<accession>A0ABT4PMI4</accession>
<evidence type="ECO:0008006" key="4">
    <source>
        <dbReference type="Google" id="ProtNLM"/>
    </source>
</evidence>
<organism evidence="2 3">
    <name type="scientific">Mycobacterium hippophais</name>
    <dbReference type="NCBI Taxonomy" id="3016340"/>
    <lineage>
        <taxon>Bacteria</taxon>
        <taxon>Bacillati</taxon>
        <taxon>Actinomycetota</taxon>
        <taxon>Actinomycetes</taxon>
        <taxon>Mycobacteriales</taxon>
        <taxon>Mycobacteriaceae</taxon>
        <taxon>Mycobacterium</taxon>
    </lineage>
</organism>
<feature type="transmembrane region" description="Helical" evidence="1">
    <location>
        <begin position="35"/>
        <end position="64"/>
    </location>
</feature>
<dbReference type="Proteomes" id="UP001142153">
    <property type="component" value="Unassembled WGS sequence"/>
</dbReference>
<proteinExistence type="predicted"/>
<feature type="transmembrane region" description="Helical" evidence="1">
    <location>
        <begin position="107"/>
        <end position="125"/>
    </location>
</feature>
<gene>
    <name evidence="2" type="ORF">O6P37_02750</name>
</gene>
<comment type="caution">
    <text evidence="2">The sequence shown here is derived from an EMBL/GenBank/DDBJ whole genome shotgun (WGS) entry which is preliminary data.</text>
</comment>
<dbReference type="RefSeq" id="WP_269892612.1">
    <property type="nucleotide sequence ID" value="NZ_JAPZPY010000001.1"/>
</dbReference>
<protein>
    <recommendedName>
        <fullName evidence="4">Integral membrane protein</fullName>
    </recommendedName>
</protein>
<keyword evidence="1" id="KW-1133">Transmembrane helix</keyword>
<dbReference type="EMBL" id="JAPZPY010000001">
    <property type="protein sequence ID" value="MCZ8377772.1"/>
    <property type="molecule type" value="Genomic_DNA"/>
</dbReference>
<feature type="transmembrane region" description="Helical" evidence="1">
    <location>
        <begin position="76"/>
        <end position="100"/>
    </location>
</feature>
<evidence type="ECO:0000256" key="1">
    <source>
        <dbReference type="SAM" id="Phobius"/>
    </source>
</evidence>
<reference evidence="2" key="1">
    <citation type="submission" date="2022-12" db="EMBL/GenBank/DDBJ databases">
        <authorList>
            <person name="Deng Y."/>
            <person name="Zhang Y.-Q."/>
        </authorList>
    </citation>
    <scope>NUCLEOTIDE SEQUENCE</scope>
    <source>
        <strain evidence="2">CPCC 205372</strain>
    </source>
</reference>
<sequence>MNPWQHQQPYVAPPGYPPFAHPVDPRPSGATAITAGILGFVSGALPLIGILLTVAGVGILAILLGGSEAKGEAVAFMSLLALGVFIPLVGSVALMIASAVLLMRVAAARYVVASVCAAMVAYRIVELVTGPSAPRIDTSDATWSVLHVVTAVLALLPSTGRWCAARRRR</sequence>
<keyword evidence="3" id="KW-1185">Reference proteome</keyword>
<name>A0ABT4PMI4_9MYCO</name>
<keyword evidence="1" id="KW-0472">Membrane</keyword>
<evidence type="ECO:0000313" key="2">
    <source>
        <dbReference type="EMBL" id="MCZ8377772.1"/>
    </source>
</evidence>
<keyword evidence="1" id="KW-0812">Transmembrane</keyword>
<evidence type="ECO:0000313" key="3">
    <source>
        <dbReference type="Proteomes" id="UP001142153"/>
    </source>
</evidence>